<evidence type="ECO:0000313" key="8">
    <source>
        <dbReference type="Proteomes" id="UP000727407"/>
    </source>
</evidence>
<keyword evidence="1" id="KW-0479">Metal-binding</keyword>
<dbReference type="Pfam" id="PF00096">
    <property type="entry name" value="zf-C2H2"/>
    <property type="match status" value="2"/>
</dbReference>
<dbReference type="GO" id="GO:0008270">
    <property type="term" value="F:zinc ion binding"/>
    <property type="evidence" value="ECO:0007669"/>
    <property type="project" value="UniProtKB-KW"/>
</dbReference>
<dbReference type="EMBL" id="QNUK01000658">
    <property type="protein sequence ID" value="KAF5890702.1"/>
    <property type="molecule type" value="Genomic_DNA"/>
</dbReference>
<feature type="domain" description="C2H2-type" evidence="6">
    <location>
        <begin position="41"/>
        <end position="68"/>
    </location>
</feature>
<dbReference type="InterPro" id="IPR013087">
    <property type="entry name" value="Znf_C2H2_type"/>
</dbReference>
<sequence>HVAEGTEHMFRTHICTECRRCFKTRSHLMEHMRLHFPDPSLQCPTCKRYFTSKSKLRIHMLRESGEKLHRCQLCEYAAVERNTLHRHIASVHGHQGETDAHQDLYTCPTCQQSFNQSQALKSHMKSHHIAQNGQPLPCFYQGCSFQSTDKKLLQKHVLDAHGIKAIECQHHACCALFGSKEDMEVHFRTHQAFHCTQCDFSCSNKSRFQQHKRQGHPGEAQLRCSFCPFTTFNPVEFEQHVGHLHANEKTHNCSECSFTTAHKRVLKRHMLVHT</sequence>
<comment type="caution">
    <text evidence="7">The sequence shown here is derived from an EMBL/GenBank/DDBJ whole genome shotgun (WGS) entry which is preliminary data.</text>
</comment>
<dbReference type="GO" id="GO:0045944">
    <property type="term" value="P:positive regulation of transcription by RNA polymerase II"/>
    <property type="evidence" value="ECO:0007669"/>
    <property type="project" value="TreeGrafter"/>
</dbReference>
<evidence type="ECO:0000256" key="3">
    <source>
        <dbReference type="ARBA" id="ARBA00022771"/>
    </source>
</evidence>
<feature type="domain" description="C2H2-type" evidence="6">
    <location>
        <begin position="251"/>
        <end position="274"/>
    </location>
</feature>
<feature type="domain" description="C2H2-type" evidence="6">
    <location>
        <begin position="13"/>
        <end position="40"/>
    </location>
</feature>
<dbReference type="Gene3D" id="3.30.160.60">
    <property type="entry name" value="Classic Zinc Finger"/>
    <property type="match status" value="4"/>
</dbReference>
<dbReference type="PANTHER" id="PTHR24403">
    <property type="entry name" value="ZINC FINGER PROTEIN"/>
    <property type="match status" value="1"/>
</dbReference>
<accession>A0A8J4WTU6</accession>
<organism evidence="7 8">
    <name type="scientific">Clarias magur</name>
    <name type="common">Asian catfish</name>
    <name type="synonym">Macropteronotus magur</name>
    <dbReference type="NCBI Taxonomy" id="1594786"/>
    <lineage>
        <taxon>Eukaryota</taxon>
        <taxon>Metazoa</taxon>
        <taxon>Chordata</taxon>
        <taxon>Craniata</taxon>
        <taxon>Vertebrata</taxon>
        <taxon>Euteleostomi</taxon>
        <taxon>Actinopterygii</taxon>
        <taxon>Neopterygii</taxon>
        <taxon>Teleostei</taxon>
        <taxon>Ostariophysi</taxon>
        <taxon>Siluriformes</taxon>
        <taxon>Clariidae</taxon>
        <taxon>Clarias</taxon>
    </lineage>
</organism>
<evidence type="ECO:0000256" key="4">
    <source>
        <dbReference type="ARBA" id="ARBA00022833"/>
    </source>
</evidence>
<keyword evidence="3 5" id="KW-0863">Zinc-finger</keyword>
<keyword evidence="8" id="KW-1185">Reference proteome</keyword>
<evidence type="ECO:0000256" key="2">
    <source>
        <dbReference type="ARBA" id="ARBA00022737"/>
    </source>
</evidence>
<dbReference type="InterPro" id="IPR050688">
    <property type="entry name" value="Zinc_finger/UBP_domain"/>
</dbReference>
<dbReference type="AlphaFoldDB" id="A0A8J4WTU6"/>
<feature type="non-terminal residue" evidence="7">
    <location>
        <position position="274"/>
    </location>
</feature>
<dbReference type="InterPro" id="IPR036236">
    <property type="entry name" value="Znf_C2H2_sf"/>
</dbReference>
<feature type="domain" description="C2H2-type" evidence="6">
    <location>
        <begin position="193"/>
        <end position="221"/>
    </location>
</feature>
<dbReference type="Pfam" id="PF13894">
    <property type="entry name" value="zf-C2H2_4"/>
    <property type="match status" value="1"/>
</dbReference>
<dbReference type="PROSITE" id="PS00028">
    <property type="entry name" value="ZINC_FINGER_C2H2_1"/>
    <property type="match status" value="4"/>
</dbReference>
<protein>
    <submittedName>
        <fullName evidence="7">Zinc finger protein</fullName>
    </submittedName>
</protein>
<reference evidence="7" key="1">
    <citation type="submission" date="2020-07" db="EMBL/GenBank/DDBJ databases">
        <title>Clarias magur genome sequencing, assembly and annotation.</title>
        <authorList>
            <person name="Kushwaha B."/>
            <person name="Kumar R."/>
            <person name="Das P."/>
            <person name="Joshi C.G."/>
            <person name="Kumar D."/>
            <person name="Nagpure N.S."/>
            <person name="Pandey M."/>
            <person name="Agarwal S."/>
            <person name="Srivastava S."/>
            <person name="Singh M."/>
            <person name="Sahoo L."/>
            <person name="Jayasankar P."/>
            <person name="Meher P.K."/>
            <person name="Koringa P.G."/>
            <person name="Iquebal M.A."/>
            <person name="Das S.P."/>
            <person name="Bit A."/>
            <person name="Patnaik S."/>
            <person name="Patel N."/>
            <person name="Shah T.M."/>
            <person name="Hinsu A."/>
            <person name="Jena J.K."/>
        </authorList>
    </citation>
    <scope>NUCLEOTIDE SEQUENCE</scope>
    <source>
        <strain evidence="7">CIFAMagur01</strain>
        <tissue evidence="7">Testis</tissue>
    </source>
</reference>
<dbReference type="Pfam" id="PF13909">
    <property type="entry name" value="zf-H2C2_5"/>
    <property type="match status" value="1"/>
</dbReference>
<gene>
    <name evidence="7" type="primary">znf142</name>
    <name evidence="7" type="ORF">DAT39_019590</name>
</gene>
<evidence type="ECO:0000313" key="7">
    <source>
        <dbReference type="EMBL" id="KAF5890702.1"/>
    </source>
</evidence>
<dbReference type="GO" id="GO:0005634">
    <property type="term" value="C:nucleus"/>
    <property type="evidence" value="ECO:0007669"/>
    <property type="project" value="TreeGrafter"/>
</dbReference>
<dbReference type="PROSITE" id="PS50157">
    <property type="entry name" value="ZINC_FINGER_C2H2_2"/>
    <property type="match status" value="5"/>
</dbReference>
<dbReference type="FunFam" id="3.30.160.60:FF:005213">
    <property type="match status" value="1"/>
</dbReference>
<feature type="domain" description="C2H2-type" evidence="6">
    <location>
        <begin position="105"/>
        <end position="133"/>
    </location>
</feature>
<evidence type="ECO:0000259" key="6">
    <source>
        <dbReference type="PROSITE" id="PS50157"/>
    </source>
</evidence>
<evidence type="ECO:0000256" key="5">
    <source>
        <dbReference type="PROSITE-ProRule" id="PRU00042"/>
    </source>
</evidence>
<dbReference type="SUPFAM" id="SSF57667">
    <property type="entry name" value="beta-beta-alpha zinc fingers"/>
    <property type="match status" value="5"/>
</dbReference>
<dbReference type="FunFam" id="3.30.160.60:FF:002871">
    <property type="entry name" value="Zinc finger protein 142"/>
    <property type="match status" value="1"/>
</dbReference>
<name>A0A8J4WTU6_CLAMG</name>
<dbReference type="SMART" id="SM00355">
    <property type="entry name" value="ZnF_C2H2"/>
    <property type="match status" value="9"/>
</dbReference>
<evidence type="ECO:0000256" key="1">
    <source>
        <dbReference type="ARBA" id="ARBA00022723"/>
    </source>
</evidence>
<dbReference type="Proteomes" id="UP000727407">
    <property type="component" value="Unassembled WGS sequence"/>
</dbReference>
<dbReference type="PANTHER" id="PTHR24403:SF67">
    <property type="entry name" value="FI01116P-RELATED"/>
    <property type="match status" value="1"/>
</dbReference>
<dbReference type="OrthoDB" id="6077919at2759"/>
<keyword evidence="2" id="KW-0677">Repeat</keyword>
<feature type="non-terminal residue" evidence="7">
    <location>
        <position position="1"/>
    </location>
</feature>
<proteinExistence type="predicted"/>
<keyword evidence="4" id="KW-0862">Zinc</keyword>